<feature type="region of interest" description="Disordered" evidence="2">
    <location>
        <begin position="642"/>
        <end position="705"/>
    </location>
</feature>
<feature type="region of interest" description="Disordered" evidence="2">
    <location>
        <begin position="4643"/>
        <end position="4666"/>
    </location>
</feature>
<dbReference type="PANTHER" id="PTHR21963">
    <property type="entry name" value="PF6"/>
    <property type="match status" value="1"/>
</dbReference>
<feature type="compositionally biased region" description="Polar residues" evidence="2">
    <location>
        <begin position="2105"/>
        <end position="2124"/>
    </location>
</feature>
<feature type="compositionally biased region" description="Basic and acidic residues" evidence="2">
    <location>
        <begin position="3584"/>
        <end position="3599"/>
    </location>
</feature>
<feature type="region of interest" description="Disordered" evidence="2">
    <location>
        <begin position="297"/>
        <end position="331"/>
    </location>
</feature>
<dbReference type="InterPro" id="IPR043136">
    <property type="entry name" value="B30.2/SPRY_sf"/>
</dbReference>
<feature type="region of interest" description="Disordered" evidence="2">
    <location>
        <begin position="4906"/>
        <end position="4933"/>
    </location>
</feature>
<dbReference type="Gene3D" id="2.60.120.920">
    <property type="match status" value="1"/>
</dbReference>
<name>A0ABQ9XAV3_9EUKA</name>
<dbReference type="Proteomes" id="UP001281761">
    <property type="component" value="Unassembled WGS sequence"/>
</dbReference>
<feature type="compositionally biased region" description="Low complexity" evidence="2">
    <location>
        <begin position="1339"/>
        <end position="1349"/>
    </location>
</feature>
<evidence type="ECO:0000313" key="3">
    <source>
        <dbReference type="EMBL" id="KAK2948393.1"/>
    </source>
</evidence>
<feature type="region of interest" description="Disordered" evidence="2">
    <location>
        <begin position="3584"/>
        <end position="3647"/>
    </location>
</feature>
<evidence type="ECO:0008006" key="5">
    <source>
        <dbReference type="Google" id="ProtNLM"/>
    </source>
</evidence>
<feature type="compositionally biased region" description="Polar residues" evidence="2">
    <location>
        <begin position="4026"/>
        <end position="4037"/>
    </location>
</feature>
<feature type="compositionally biased region" description="Basic and acidic residues" evidence="2">
    <location>
        <begin position="1327"/>
        <end position="1338"/>
    </location>
</feature>
<feature type="compositionally biased region" description="Polar residues" evidence="2">
    <location>
        <begin position="4866"/>
        <end position="4877"/>
    </location>
</feature>
<feature type="compositionally biased region" description="Basic and acidic residues" evidence="2">
    <location>
        <begin position="1148"/>
        <end position="1161"/>
    </location>
</feature>
<feature type="compositionally biased region" description="Basic and acidic residues" evidence="2">
    <location>
        <begin position="788"/>
        <end position="813"/>
    </location>
</feature>
<feature type="region of interest" description="Disordered" evidence="2">
    <location>
        <begin position="203"/>
        <end position="241"/>
    </location>
</feature>
<proteinExistence type="predicted"/>
<feature type="region of interest" description="Disordered" evidence="2">
    <location>
        <begin position="4144"/>
        <end position="4179"/>
    </location>
</feature>
<feature type="region of interest" description="Disordered" evidence="2">
    <location>
        <begin position="2877"/>
        <end position="2917"/>
    </location>
</feature>
<feature type="region of interest" description="Disordered" evidence="2">
    <location>
        <begin position="3869"/>
        <end position="3900"/>
    </location>
</feature>
<feature type="coiled-coil region" evidence="1">
    <location>
        <begin position="368"/>
        <end position="413"/>
    </location>
</feature>
<feature type="compositionally biased region" description="Low complexity" evidence="2">
    <location>
        <begin position="4909"/>
        <end position="4933"/>
    </location>
</feature>
<feature type="compositionally biased region" description="Basic and acidic residues" evidence="2">
    <location>
        <begin position="203"/>
        <end position="221"/>
    </location>
</feature>
<feature type="region of interest" description="Disordered" evidence="2">
    <location>
        <begin position="4089"/>
        <end position="4124"/>
    </location>
</feature>
<feature type="region of interest" description="Disordered" evidence="2">
    <location>
        <begin position="914"/>
        <end position="962"/>
    </location>
</feature>
<evidence type="ECO:0000256" key="2">
    <source>
        <dbReference type="SAM" id="MobiDB-lite"/>
    </source>
</evidence>
<feature type="region of interest" description="Disordered" evidence="2">
    <location>
        <begin position="2171"/>
        <end position="2222"/>
    </location>
</feature>
<feature type="compositionally biased region" description="Low complexity" evidence="2">
    <location>
        <begin position="3799"/>
        <end position="3827"/>
    </location>
</feature>
<feature type="region of interest" description="Disordered" evidence="2">
    <location>
        <begin position="4822"/>
        <end position="4877"/>
    </location>
</feature>
<organism evidence="3 4">
    <name type="scientific">Blattamonas nauphoetae</name>
    <dbReference type="NCBI Taxonomy" id="2049346"/>
    <lineage>
        <taxon>Eukaryota</taxon>
        <taxon>Metamonada</taxon>
        <taxon>Preaxostyla</taxon>
        <taxon>Oxymonadida</taxon>
        <taxon>Blattamonas</taxon>
    </lineage>
</organism>
<keyword evidence="4" id="KW-1185">Reference proteome</keyword>
<accession>A0ABQ9XAV3</accession>
<evidence type="ECO:0000313" key="4">
    <source>
        <dbReference type="Proteomes" id="UP001281761"/>
    </source>
</evidence>
<feature type="compositionally biased region" description="Basic and acidic residues" evidence="2">
    <location>
        <begin position="4977"/>
        <end position="4986"/>
    </location>
</feature>
<evidence type="ECO:0000256" key="1">
    <source>
        <dbReference type="SAM" id="Coils"/>
    </source>
</evidence>
<feature type="compositionally biased region" description="Polar residues" evidence="2">
    <location>
        <begin position="2210"/>
        <end position="2222"/>
    </location>
</feature>
<feature type="region of interest" description="Disordered" evidence="2">
    <location>
        <begin position="4452"/>
        <end position="4502"/>
    </location>
</feature>
<feature type="region of interest" description="Disordered" evidence="2">
    <location>
        <begin position="3435"/>
        <end position="3462"/>
    </location>
</feature>
<dbReference type="InterPro" id="IPR026173">
    <property type="entry name" value="SPAG17"/>
</dbReference>
<feature type="region of interest" description="Disordered" evidence="2">
    <location>
        <begin position="1317"/>
        <end position="1421"/>
    </location>
</feature>
<keyword evidence="1" id="KW-0175">Coiled coil</keyword>
<feature type="region of interest" description="Disordered" evidence="2">
    <location>
        <begin position="3796"/>
        <end position="3827"/>
    </location>
</feature>
<comment type="caution">
    <text evidence="3">The sequence shown here is derived from an EMBL/GenBank/DDBJ whole genome shotgun (WGS) entry which is preliminary data.</text>
</comment>
<feature type="region of interest" description="Disordered" evidence="2">
    <location>
        <begin position="2425"/>
        <end position="2445"/>
    </location>
</feature>
<feature type="compositionally biased region" description="Low complexity" evidence="2">
    <location>
        <begin position="660"/>
        <end position="669"/>
    </location>
</feature>
<protein>
    <recommendedName>
        <fullName evidence="5">HECT domain-containing protein</fullName>
    </recommendedName>
</protein>
<feature type="compositionally biased region" description="Polar residues" evidence="2">
    <location>
        <begin position="3443"/>
        <end position="3455"/>
    </location>
</feature>
<dbReference type="PANTHER" id="PTHR21963:SF1">
    <property type="entry name" value="SPERM-ASSOCIATED ANTIGEN 17"/>
    <property type="match status" value="1"/>
</dbReference>
<feature type="region of interest" description="Disordered" evidence="2">
    <location>
        <begin position="780"/>
        <end position="816"/>
    </location>
</feature>
<feature type="compositionally biased region" description="Low complexity" evidence="2">
    <location>
        <begin position="928"/>
        <end position="942"/>
    </location>
</feature>
<feature type="region of interest" description="Disordered" evidence="2">
    <location>
        <begin position="1"/>
        <end position="25"/>
    </location>
</feature>
<dbReference type="EMBL" id="JARBJD010000177">
    <property type="protein sequence ID" value="KAK2948393.1"/>
    <property type="molecule type" value="Genomic_DNA"/>
</dbReference>
<feature type="region of interest" description="Disordered" evidence="2">
    <location>
        <begin position="4005"/>
        <end position="4037"/>
    </location>
</feature>
<feature type="compositionally biased region" description="Polar residues" evidence="2">
    <location>
        <begin position="4828"/>
        <end position="4841"/>
    </location>
</feature>
<feature type="region of interest" description="Disordered" evidence="2">
    <location>
        <begin position="4964"/>
        <end position="5049"/>
    </location>
</feature>
<feature type="region of interest" description="Disordered" evidence="2">
    <location>
        <begin position="2499"/>
        <end position="2525"/>
    </location>
</feature>
<feature type="region of interest" description="Disordered" evidence="2">
    <location>
        <begin position="2105"/>
        <end position="2149"/>
    </location>
</feature>
<feature type="compositionally biased region" description="Acidic residues" evidence="2">
    <location>
        <begin position="695"/>
        <end position="705"/>
    </location>
</feature>
<feature type="compositionally biased region" description="Polar residues" evidence="2">
    <location>
        <begin position="1394"/>
        <end position="1403"/>
    </location>
</feature>
<feature type="compositionally biased region" description="Polar residues" evidence="2">
    <location>
        <begin position="4650"/>
        <end position="4666"/>
    </location>
</feature>
<gene>
    <name evidence="3" type="ORF">BLNAU_16648</name>
</gene>
<feature type="compositionally biased region" description="Polar residues" evidence="2">
    <location>
        <begin position="2172"/>
        <end position="2182"/>
    </location>
</feature>
<feature type="compositionally biased region" description="Basic and acidic residues" evidence="2">
    <location>
        <begin position="297"/>
        <end position="318"/>
    </location>
</feature>
<feature type="compositionally biased region" description="Polar residues" evidence="2">
    <location>
        <begin position="1183"/>
        <end position="1193"/>
    </location>
</feature>
<reference evidence="3 4" key="1">
    <citation type="journal article" date="2022" name="bioRxiv">
        <title>Genomics of Preaxostyla Flagellates Illuminates Evolutionary Transitions and the Path Towards Mitochondrial Loss.</title>
        <authorList>
            <person name="Novak L.V.F."/>
            <person name="Treitli S.C."/>
            <person name="Pyrih J."/>
            <person name="Halakuc P."/>
            <person name="Pipaliya S.V."/>
            <person name="Vacek V."/>
            <person name="Brzon O."/>
            <person name="Soukal P."/>
            <person name="Eme L."/>
            <person name="Dacks J.B."/>
            <person name="Karnkowska A."/>
            <person name="Elias M."/>
            <person name="Hampl V."/>
        </authorList>
    </citation>
    <scope>NUCLEOTIDE SEQUENCE [LARGE SCALE GENOMIC DNA]</scope>
    <source>
        <strain evidence="3">NAU3</strain>
        <tissue evidence="3">Gut</tissue>
    </source>
</reference>
<feature type="compositionally biased region" description="Polar residues" evidence="2">
    <location>
        <begin position="3613"/>
        <end position="3634"/>
    </location>
</feature>
<sequence>MFATSENPSSKIQEVTLPTSTEKSSTPNVWLEKVESLKTESDENKVRISRELVDACLDDSEHSKGTLLQLMDARILPILAIELRRVLPQKLRVGFQVLFDTVLTVLTEQGGLSLSKHFPSILALSQSSTSRISEPVIETIGLLAHTLSSRTDVDEFLRSGILESLVLSLRTHPDGQVRQTIVVALGEIGIGLKMAVIREKRGGDGWKRQEKEGEGKKGEKEGDTEEVSLSGAKGRGRGERQAGRWLLGGNVSHADLLSLASESWIGVDSDGMNLETRCRRGVRMAGQALLGVLKGWGKEEGGAKPKTGDKGQKEKKDETDSDDGTEEKERVWENDVGVLEAAGSVCGLVFSEVFTERNNDTVYRIAVREEDIEEMKTVEENKTKIEQQLQYEREQAKKEKEEMEKLIAELRQNQRPPLAVISEINCIFTNTSEWIRKGNHFAKSSGVTSTVIIDHVLTSGIWQLTLRIVQCSSSDFFGVGFIESTKTPFPDVQSIGFTNTSLSFCTGNQCLVKCHKGQSYTTHGSNVVSFTTGDEVVLEVDMVEHTCHLFVNSLQSKEFVQTKVFARGISASVKLAISTACQTHSFKVQSLKEVEKSSAVTLPDAVMDDLRKSQRDLSDTAFSISCIESTVEQIIQSTPNDLTLAGNVTKPRLPNKLKKSGPSTPSKPGSAKKKKGTPKTQSKSGASTPATKVEENEDQEAVDLADDGVVEKRPYAADLIILITDFPSDLPLLLSLERKLNEHHEQIGSIISIRSVPLINQDYLTQLSYGYSPSLFPPSIFIDPSNNGEKKEKRKTPSDQKPSEKQTKTKKGESAPQVEYFLTEDGNNVLNTNFDDHQDIGKELLETMASTEQGESELTLCNLVTILKSLSDNLSTPLFTLSFLARVQSQEILSGIPIQAAELKTPQFPQLNESIAEDSDTDSVHTIQSSAKNKAKASQPAPKAKRASKLSKSIDMTEEDAEESRVDGFMLLSQMLPSHPTLPEPSNGSQFFAGPSSVLYRRKDDAQILAEIEDIVEEGREKTFSQIQLTTGIQTEIETFDQIEKRHINARKARIMTTLASEHDDRPTLMSDSILTTDTSQTNDHPAIHHPLLDLAPLPLELYIHSNTAKPVLGGTDVKQLPPAIPEDEDIPEHMSEEKNKKVKGKKKKEELKLRPPSNEKKSRKGKITQQTDKSAVTDVPLDNTTKRNPVTSSELLGQTLTLAQPAQSMETLLPSDICLDLRGYRKTMREEGRKVGNALNNSQQSYGQGEDGWKLDASGGRMWVKHRKDEEKGERKGVSEEYRTANLGEFQSIEREETVLWSVLQSVEELATKLSHYGTHNSPDNNFEKRQKADRLRSTTASSLSRLLQGSNRRGALKQAASTPPESPPPHATVLPNTTSSPFKSAMVAASGMNWSRQNSQKRLGRREKDGQKAKHGHSYSMSLSQVAKWDETFFEQEKMNLAQKHFNDNLPRVYQTNKTLFLTHFSQSVRIPPLLFAFLSTNSHTNTPSSLKSILPLTKSMIDSRFSSTIPFQPLAIEAASFSTAFNNPNLSPTLISAGNWTQKTETGVIPSASSLVLSSRQKYYTTTSEKPVFIRKKKGERQFVPFSTLHTLPSNRDNQAVQTTATISSTSLFPSIFHITRSMDYSFTSFQSSFHSAKFKKEEDVRKKPDQIIAALLSLPSLAPFLVATRKNSVVGRSNSIHSKKKKSNTDKSNIKHVQFQAVLTNEALITHGPGLIYSNLVDVLAPLIAPFTFHSHNAAFQKKLKAQTINKAKERIAIQSISGPSQLNSVILQNGVTLPIISPTNPREVGQNSSLFILQLPPFMQSASSFTSHFTPSLLPLFISQHFSLRSFKSFVLNCAESIRLASKDSIFIDTALHTLFPASSLPPDTLTLSDTTGDFAEVRDFFNTISELDMRNVIRDWDLSHDPDNPFEVSSMLYAPTSPGNASPSSSVVYKGEDETEEKHVGMEMLDDALFRVLLCATFSDMLNNKADPRFHSSVVSSQSVTSGGCFVAPQLFSTFFPTSSLDPNVQLACFVPMTPFTSSSGPVEQLPSTGTAVPSQFSFTNPHVKFTLPSLIEQHNRSTLGSFLFVSEKDDATDDSSDASTTDLRRVSVAHVSPNTPSNLRQFGRQTVTGSNPYSSLTLLSPASTPPPSPAVVSPHQSSIGPSTNVNFSFVPFGNGEKWNGKPNTETLFDQVHSNEPKSKSKALRSRAALHDSKKPGDPLSSTVTTDKNTVNSKPQRVFKNLRAIYAPPIVDSSDFAVVEEHTSDSLALSVSQLILHDFPVRTRYLSVEDCLLMAVGCVGEREGQNGIDRTYWVKRASPNAGEIGVRMREQFVDFATKATTNPSSIDQLVISAKLFEQSTPLNEQFCTFAAPREKIMVKHTLERTGSSLETSVAAFHKRGHVFRMTRPAKLKIGVDAPTDVELSKETLSMYMNDGQTEEDGERGMAEQQRSPSSRLSPSLLAFTLSLRELLETVPLSSVNDSYHIILNELRKAEAERVEEKEDKIEAVEQTKEKTKEKKKKGGSGDVSVTQSVDLTPPKSHPSFLPALLRAPLSEKLKNAIISVSPASLLRPSPLNNHAPLSIVLSPLLSTIFNFFDTESPSASLVPALSSHIHSLLFQQSVGNRTSPLDVEAALEQVRDAFNTQLAPVAGEDIIKNHFASSQLSLSHLAKFVLTNDVVQQFKRIVRNPLRSLFAAVFKTALLPHIHQTSQKLLANRGAMNAQKDKTRSDSVTVVPAELPTSQTPIALSFSKLASFTTTFNDKATLSVKLDEEKSNSPQFPYTLSYSTMDGQIVSIQSEDGSVTIRQCPQPGERLMETVLSNEGGNLLMPDDSIIPTPHLLAHRQKEAERFVRAARLLAIEQAKEGLERYKKGEMVCGMQQLAEKEELDLQPIPSPKKGKKIEKSPISNKPGSPKVPKRGKKEDTAAETDQITLCNLDETEKELFRRVFTSALSNIFNRADPSFPAAQLPIYQTSETEQINQTRNITTANTLHRSTLDTIQSTLRSPFITQTQSPIGHSSVQNGLTRGLNWSLSPQLQKTLPISAQFSPSPLFISQPLYECERVVRGMGTSIVRMNSGEVAVLLGNGDVSVCDGNEWSSVNEMGQRSSRPFFSLPIIPLAAENPDLLNEEEAKEEADLSLLRSCFEGIELPTLIQMSEPSNDSTIPLSLTNLDGLTITLPDSTPLQPSRLAHNEVALSPTSEQPSTFATPRNEQYDADLTQTVNASLIFPSHFPLPASTSQTLCTLHPIQSVRAINSVVTASVRTRADKVTIVQHNTGERLVHHADGTRIFHSFSFADDTEQRERYEKETESQVPVRAVLCVEHRNSPRVLIYLVQKNIGNLFHPVQGRPSLSPSELSIHSFGNEAFWERERVVVCLSDGTSIEWSANEHKTVLSKTDNTHVHVSNNSSVSVFCENPTRKPPVKFGPSNRLPLLHISLSDGSMTVRPSKKSIPLSTSATGQSSSALLRGPPTSVGAPRITFPAKADQENGGNQTSIESVTQKKIPTARRVLFVGLEGTVQWVVARTMKTAVPPRRLSSAFSPTLFDQVGMSPDLNQSSSINNDTDGFVSSLLSFDGADDVDSVENMEKKVKEMRQVKEQIEEQRQDEIRKQKRKAAQQAKMLSRQSPASTPTSGDPSVTPANSETHSKHSPSPFEDGGIEIEQKEKEETNELATRFPNKLKLSTKRWAARLAALHAHQLQLSQDLLVQTSRPGHSVSASSLHATPAVLPRLFVVRHDGSGFELLRRKAVSKLYPKAKDQRFSQSPLITSSTNLLTPTVTVKAKRPKQEMRTSPSYTRIPIIRSPSPVALSPQSNLQPPLPSVHSHSQSSLHSDASQSNPIEKILTKHPLFAYYSPYATVTSVFYDVLASSTVQSRLVDIRSDPSTPSEPFSPLSIGNSDPPLGSESVPGLTPVDQGLLRASYKTPSQSIPTNLSVPSVQEDPFMPSPSQPEQVSLDTFTMVEIGQLVKKTQEPLPALFGHGEAGLQLSLQQFSSSIPTAIPQAVAGQTLVVAQDDTTEKDVSDNSSTHATPPSRLNPRSVSQSPAPISTLKNKQAVMSDFSKRVSFFHPTSNFPPGTLISPAPISSMHLKTPNPHRLPFTHHLESSSQRKKVGLTSVTEETVPPQPRTPKTISPALLSSPLVQGMRRKTPVPNASFRRARKAGEQARTLPVVGSGDEKQDPSADNLDGSKAQTFTIDSFTFEDRPSIEQGITICVPVVKMDETTAAEKRATVLAVLNSDSPSPVSPTTTAPNTAFLSPTSSVLHTCYQPCTNQTKLDPCDCQFSRNNKQDGLSALPSANLYSVNADPNPVWCPYLPELLRFEPLSIREHYLPEHVQSLNLPPSEVQRILNGEQKIPLPTNNSSAGKDTAGTVFYTKLVEHPPPPPLLILILYELITVSSYLLHVRSGKAFNRLNAAVAAWMDKSWSSFADSVKWIGESVLTIRSHQVLRLQMQRLLGLLTGMPTAHKEPEKDDKSDKPDKSPAGKKGKGKKTTEVAAEPEEEAPQQPLHTSTTTAALRRNASKKEAASSLAALCHQTLPSLAATNLKRDELYPIAVAVLFDKHPNLRAIMNGAVAEERIVSELLSSGWRRNGGLDAFQVPFISLKSNKNLPLSSVFSFGGFREAHRLLDSFFPTTPPTIIHKTNLPHLCSSLAQPPVKRSSASPTKQLMSPRAGSSASAQKSKILADKLFLRNIIISRHERSKVKAELEELYSGYQSFAPAPLKSTTLPIPTSPFTDFSAHLLNAALLEKALSLAAVAGGTNMDQYGSFSALIKPDLDKIKGKLPPPPPAESVTRQNVVPKRPGHMFDAMKLGAIRQKSFVMGSAQSWKGRMSVKSMPGTNFGPSALGQSKLNDKEHSSVLGDDDSPVPESEPYSGMSSPINLSRTNSSSYLPQMMQRPQAGRVLSYFDSLEGQSWQRSTTSSVRPSSSPTISTTTSSYTPVSASVVTRTKMEAGAAGAFPPPDIARQLVLQQKDARRKGLQYQKASENKDGNGEQHKHRPRPTSTLRPFSPPPDSALSAERRTTSSGNLWKRAPISNDAANRPVRSFTSIGRSRAGKY</sequence>
<feature type="compositionally biased region" description="Basic and acidic residues" evidence="2">
    <location>
        <begin position="4455"/>
        <end position="4472"/>
    </location>
</feature>
<feature type="region of interest" description="Disordered" evidence="2">
    <location>
        <begin position="1111"/>
        <end position="1193"/>
    </location>
</feature>